<comment type="subunit">
    <text evidence="11">Homodimer.</text>
</comment>
<protein>
    <recommendedName>
        <fullName evidence="4 11">GMP synthase [glutamine-hydrolyzing]</fullName>
        <ecNumber evidence="3 11">6.3.5.2</ecNumber>
    </recommendedName>
    <alternativeName>
        <fullName evidence="11">GMP synthetase</fullName>
    </alternativeName>
    <alternativeName>
        <fullName evidence="11">Glutamine amidotransferase</fullName>
    </alternativeName>
</protein>
<comment type="function">
    <text evidence="1 11">Catalyzes the synthesis of GMP from XMP.</text>
</comment>
<dbReference type="PROSITE" id="PS51273">
    <property type="entry name" value="GATASE_TYPE_1"/>
    <property type="match status" value="1"/>
</dbReference>
<evidence type="ECO:0000256" key="10">
    <source>
        <dbReference type="ARBA" id="ARBA00022962"/>
    </source>
</evidence>
<dbReference type="Gene3D" id="3.40.50.620">
    <property type="entry name" value="HUPs"/>
    <property type="match status" value="1"/>
</dbReference>
<dbReference type="EMBL" id="JACHXV010000020">
    <property type="protein sequence ID" value="MBB3175173.1"/>
    <property type="molecule type" value="Genomic_DNA"/>
</dbReference>
<feature type="binding site" evidence="12">
    <location>
        <begin position="247"/>
        <end position="253"/>
    </location>
    <ligand>
        <name>ATP</name>
        <dbReference type="ChEBI" id="CHEBI:30616"/>
    </ligand>
</feature>
<dbReference type="InterPro" id="IPR001674">
    <property type="entry name" value="GMP_synth_C"/>
</dbReference>
<dbReference type="FunFam" id="3.40.50.880:FF:000001">
    <property type="entry name" value="GMP synthase [glutamine-hydrolyzing]"/>
    <property type="match status" value="1"/>
</dbReference>
<dbReference type="GO" id="GO:0003921">
    <property type="term" value="F:GMP synthase activity"/>
    <property type="evidence" value="ECO:0007669"/>
    <property type="project" value="InterPro"/>
</dbReference>
<evidence type="ECO:0000256" key="6">
    <source>
        <dbReference type="ARBA" id="ARBA00022741"/>
    </source>
</evidence>
<dbReference type="AlphaFoldDB" id="A0A839V320"/>
<dbReference type="Proteomes" id="UP000557688">
    <property type="component" value="Unassembled WGS sequence"/>
</dbReference>
<sequence>MNQPTAEQHAEADTADHLAAELHEDRILILDFGSQVTQLIARRVRESGVYCEIWPFSTEPDRIRTFHPRGIILSGGPASVTETGSPRAPEAAFALGVPVLGICYGQQTMCAQLGGEVAGSDHREFGRAHLDITEDCGLFRGVWSRGGREQVWMSHGDRVVSLPPGFRAVAVSEGAPFAAIADERRRLYGVQFHPEVVHTPHGAQLLRNFTHDVCGCAGGWTMQGFREMEIARIRAQVGEGRVICGLSGGVDSSVAAVLIHEAIGEQLTCIFVDHGLLRAGEADEVVATFRDRFNIKLIHRDASALFLDALEGVSDPEIKRKTIGRLFIEVFDEEARKLGGAEFLAQGTLYPDVIESVSFTGGPSVTIKSHHNVGGLPDKMHMQLVEPLRELFKDEVRALGRTLGIPEHIVGRHPFPGPGLAIRIPGTFTAASLDILRRADAIFLEEIRAAGLYDAIWQAFAVLLPVRSVGVMGDGRTYDQACALRAVTSTDGMTADIYPFDMAFLSRVSGRIVNEVRGINRVTYDITGKPPGTIEWE</sequence>
<dbReference type="CDD" id="cd01997">
    <property type="entry name" value="GMP_synthase_C"/>
    <property type="match status" value="1"/>
</dbReference>
<keyword evidence="6 11" id="KW-0547">Nucleotide-binding</keyword>
<name>A0A839V320_9PROT</name>
<evidence type="ECO:0000256" key="12">
    <source>
        <dbReference type="PROSITE-ProRule" id="PRU00886"/>
    </source>
</evidence>
<dbReference type="Pfam" id="PF00958">
    <property type="entry name" value="GMP_synt_C"/>
    <property type="match status" value="1"/>
</dbReference>
<evidence type="ECO:0000256" key="11">
    <source>
        <dbReference type="HAMAP-Rule" id="MF_00344"/>
    </source>
</evidence>
<evidence type="ECO:0000259" key="13">
    <source>
        <dbReference type="PROSITE" id="PS51553"/>
    </source>
</evidence>
<evidence type="ECO:0000256" key="8">
    <source>
        <dbReference type="ARBA" id="ARBA00022755"/>
    </source>
</evidence>
<gene>
    <name evidence="11" type="primary">guaA</name>
    <name evidence="14" type="ORF">FHR90_003026</name>
</gene>
<evidence type="ECO:0000256" key="4">
    <source>
        <dbReference type="ARBA" id="ARBA00021562"/>
    </source>
</evidence>
<dbReference type="PRINTS" id="PR00099">
    <property type="entry name" value="CPSGATASE"/>
</dbReference>
<dbReference type="GO" id="GO:0005524">
    <property type="term" value="F:ATP binding"/>
    <property type="evidence" value="ECO:0007669"/>
    <property type="project" value="UniProtKB-UniRule"/>
</dbReference>
<dbReference type="PROSITE" id="PS51553">
    <property type="entry name" value="GMPS_ATP_PPASE"/>
    <property type="match status" value="1"/>
</dbReference>
<dbReference type="Gene3D" id="3.40.50.880">
    <property type="match status" value="1"/>
</dbReference>
<organism evidence="14 15">
    <name type="scientific">Endobacter medicaginis</name>
    <dbReference type="NCBI Taxonomy" id="1181271"/>
    <lineage>
        <taxon>Bacteria</taxon>
        <taxon>Pseudomonadati</taxon>
        <taxon>Pseudomonadota</taxon>
        <taxon>Alphaproteobacteria</taxon>
        <taxon>Acetobacterales</taxon>
        <taxon>Acetobacteraceae</taxon>
        <taxon>Endobacter</taxon>
    </lineage>
</organism>
<dbReference type="NCBIfam" id="TIGR00888">
    <property type="entry name" value="guaA_Nterm"/>
    <property type="match status" value="1"/>
</dbReference>
<keyword evidence="8 11" id="KW-0658">Purine biosynthesis</keyword>
<dbReference type="InterPro" id="IPR022955">
    <property type="entry name" value="GMP_synthase"/>
</dbReference>
<dbReference type="HAMAP" id="MF_00344">
    <property type="entry name" value="GMP_synthase"/>
    <property type="match status" value="1"/>
</dbReference>
<dbReference type="SUPFAM" id="SSF54810">
    <property type="entry name" value="GMP synthetase C-terminal dimerisation domain"/>
    <property type="match status" value="1"/>
</dbReference>
<dbReference type="NCBIfam" id="TIGR00884">
    <property type="entry name" value="guaA_Cterm"/>
    <property type="match status" value="1"/>
</dbReference>
<feature type="active site" evidence="11">
    <location>
        <position position="193"/>
    </location>
</feature>
<dbReference type="RefSeq" id="WP_408871438.1">
    <property type="nucleotide sequence ID" value="NZ_JACHXV010000020.1"/>
</dbReference>
<dbReference type="EC" id="6.3.5.2" evidence="3 11"/>
<proteinExistence type="inferred from homology"/>
<dbReference type="PRINTS" id="PR00097">
    <property type="entry name" value="ANTSNTHASEII"/>
</dbReference>
<dbReference type="Pfam" id="PF02540">
    <property type="entry name" value="NAD_synthase"/>
    <property type="match status" value="1"/>
</dbReference>
<dbReference type="InterPro" id="IPR025777">
    <property type="entry name" value="GMPS_ATP_PPase_dom"/>
</dbReference>
<dbReference type="SUPFAM" id="SSF52317">
    <property type="entry name" value="Class I glutamine amidotransferase-like"/>
    <property type="match status" value="1"/>
</dbReference>
<dbReference type="PANTHER" id="PTHR11922">
    <property type="entry name" value="GMP SYNTHASE-RELATED"/>
    <property type="match status" value="1"/>
</dbReference>
<comment type="catalytic activity">
    <reaction evidence="11">
        <text>XMP + L-glutamine + ATP + H2O = GMP + L-glutamate + AMP + diphosphate + 2 H(+)</text>
        <dbReference type="Rhea" id="RHEA:11680"/>
        <dbReference type="ChEBI" id="CHEBI:15377"/>
        <dbReference type="ChEBI" id="CHEBI:15378"/>
        <dbReference type="ChEBI" id="CHEBI:29985"/>
        <dbReference type="ChEBI" id="CHEBI:30616"/>
        <dbReference type="ChEBI" id="CHEBI:33019"/>
        <dbReference type="ChEBI" id="CHEBI:57464"/>
        <dbReference type="ChEBI" id="CHEBI:58115"/>
        <dbReference type="ChEBI" id="CHEBI:58359"/>
        <dbReference type="ChEBI" id="CHEBI:456215"/>
        <dbReference type="EC" id="6.3.5.2"/>
    </reaction>
</comment>
<accession>A0A839V320</accession>
<dbReference type="UniPathway" id="UPA00189">
    <property type="reaction ID" value="UER00296"/>
</dbReference>
<keyword evidence="10 11" id="KW-0315">Glutamine amidotransferase</keyword>
<dbReference type="GO" id="GO:0005829">
    <property type="term" value="C:cytosol"/>
    <property type="evidence" value="ECO:0007669"/>
    <property type="project" value="TreeGrafter"/>
</dbReference>
<dbReference type="Gene3D" id="3.30.300.10">
    <property type="match status" value="1"/>
</dbReference>
<dbReference type="Pfam" id="PF00117">
    <property type="entry name" value="GATase"/>
    <property type="match status" value="1"/>
</dbReference>
<feature type="domain" description="GMPS ATP-PPase" evidence="13">
    <location>
        <begin position="220"/>
        <end position="412"/>
    </location>
</feature>
<feature type="active site" evidence="11">
    <location>
        <position position="195"/>
    </location>
</feature>
<dbReference type="PANTHER" id="PTHR11922:SF2">
    <property type="entry name" value="GMP SYNTHASE [GLUTAMINE-HYDROLYZING]"/>
    <property type="match status" value="1"/>
</dbReference>
<evidence type="ECO:0000256" key="1">
    <source>
        <dbReference type="ARBA" id="ARBA00002332"/>
    </source>
</evidence>
<keyword evidence="15" id="KW-1185">Reference proteome</keyword>
<dbReference type="FunFam" id="3.30.300.10:FF:000002">
    <property type="entry name" value="GMP synthase [glutamine-hydrolyzing]"/>
    <property type="match status" value="1"/>
</dbReference>
<comment type="caution">
    <text evidence="14">The sequence shown here is derived from an EMBL/GenBank/DDBJ whole genome shotgun (WGS) entry which is preliminary data.</text>
</comment>
<dbReference type="CDD" id="cd01742">
    <property type="entry name" value="GATase1_GMP_Synthase"/>
    <property type="match status" value="1"/>
</dbReference>
<evidence type="ECO:0000256" key="3">
    <source>
        <dbReference type="ARBA" id="ARBA00012746"/>
    </source>
</evidence>
<evidence type="ECO:0000256" key="7">
    <source>
        <dbReference type="ARBA" id="ARBA00022749"/>
    </source>
</evidence>
<evidence type="ECO:0000256" key="2">
    <source>
        <dbReference type="ARBA" id="ARBA00005153"/>
    </source>
</evidence>
<dbReference type="FunFam" id="3.40.50.620:FF:000001">
    <property type="entry name" value="GMP synthase [glutamine-hydrolyzing]"/>
    <property type="match status" value="1"/>
</dbReference>
<dbReference type="NCBIfam" id="NF000848">
    <property type="entry name" value="PRK00074.1"/>
    <property type="match status" value="1"/>
</dbReference>
<dbReference type="InterPro" id="IPR029062">
    <property type="entry name" value="Class_I_gatase-like"/>
</dbReference>
<dbReference type="PRINTS" id="PR00096">
    <property type="entry name" value="GATASE"/>
</dbReference>
<keyword evidence="7 11" id="KW-0332">GMP biosynthesis</keyword>
<dbReference type="SUPFAM" id="SSF52402">
    <property type="entry name" value="Adenine nucleotide alpha hydrolases-like"/>
    <property type="match status" value="1"/>
</dbReference>
<comment type="pathway">
    <text evidence="2 11">Purine metabolism; GMP biosynthesis; GMP from XMP (L-Gln route): step 1/1.</text>
</comment>
<dbReference type="InterPro" id="IPR017926">
    <property type="entry name" value="GATASE"/>
</dbReference>
<evidence type="ECO:0000256" key="5">
    <source>
        <dbReference type="ARBA" id="ARBA00022598"/>
    </source>
</evidence>
<keyword evidence="9 11" id="KW-0067">ATP-binding</keyword>
<feature type="active site" description="Nucleophile" evidence="11">
    <location>
        <position position="103"/>
    </location>
</feature>
<dbReference type="InterPro" id="IPR022310">
    <property type="entry name" value="NAD/GMP_synthase"/>
</dbReference>
<dbReference type="InterPro" id="IPR014729">
    <property type="entry name" value="Rossmann-like_a/b/a_fold"/>
</dbReference>
<dbReference type="InterPro" id="IPR004739">
    <property type="entry name" value="GMP_synth_GATase"/>
</dbReference>
<reference evidence="14 15" key="1">
    <citation type="submission" date="2020-08" db="EMBL/GenBank/DDBJ databases">
        <title>Genomic Encyclopedia of Type Strains, Phase III (KMG-III): the genomes of soil and plant-associated and newly described type strains.</title>
        <authorList>
            <person name="Whitman W."/>
        </authorList>
    </citation>
    <scope>NUCLEOTIDE SEQUENCE [LARGE SCALE GENOMIC DNA]</scope>
    <source>
        <strain evidence="14 15">CECT 8088</strain>
    </source>
</reference>
<evidence type="ECO:0000313" key="14">
    <source>
        <dbReference type="EMBL" id="MBB3175173.1"/>
    </source>
</evidence>
<keyword evidence="5 11" id="KW-0436">Ligase</keyword>
<evidence type="ECO:0000256" key="9">
    <source>
        <dbReference type="ARBA" id="ARBA00022840"/>
    </source>
</evidence>
<evidence type="ECO:0000313" key="15">
    <source>
        <dbReference type="Proteomes" id="UP000557688"/>
    </source>
</evidence>